<comment type="caution">
    <text evidence="3">The sequence shown here is derived from an EMBL/GenBank/DDBJ whole genome shotgun (WGS) entry which is preliminary data.</text>
</comment>
<reference evidence="3 4" key="1">
    <citation type="submission" date="2022-09" db="EMBL/GenBank/DDBJ databases">
        <authorList>
            <person name="Palmer J.M."/>
        </authorList>
    </citation>
    <scope>NUCLEOTIDE SEQUENCE [LARGE SCALE GENOMIC DNA]</scope>
    <source>
        <strain evidence="3 4">DSM 7382</strain>
    </source>
</reference>
<dbReference type="SUPFAM" id="SSF46565">
    <property type="entry name" value="Chaperone J-domain"/>
    <property type="match status" value="1"/>
</dbReference>
<dbReference type="PROSITE" id="PS00636">
    <property type="entry name" value="DNAJ_1"/>
    <property type="match status" value="1"/>
</dbReference>
<dbReference type="PROSITE" id="PS50076">
    <property type="entry name" value="DNAJ_2"/>
    <property type="match status" value="1"/>
</dbReference>
<dbReference type="GO" id="GO:0005737">
    <property type="term" value="C:cytoplasm"/>
    <property type="evidence" value="ECO:0007669"/>
    <property type="project" value="TreeGrafter"/>
</dbReference>
<feature type="region of interest" description="Disordered" evidence="1">
    <location>
        <begin position="74"/>
        <end position="101"/>
    </location>
</feature>
<dbReference type="PANTHER" id="PTHR43948:SF10">
    <property type="entry name" value="MRJ, ISOFORM E"/>
    <property type="match status" value="1"/>
</dbReference>
<dbReference type="CDD" id="cd06257">
    <property type="entry name" value="DnaJ"/>
    <property type="match status" value="1"/>
</dbReference>
<proteinExistence type="predicted"/>
<dbReference type="InterPro" id="IPR001623">
    <property type="entry name" value="DnaJ_domain"/>
</dbReference>
<dbReference type="PRINTS" id="PR00625">
    <property type="entry name" value="JDOMAIN"/>
</dbReference>
<evidence type="ECO:0000259" key="2">
    <source>
        <dbReference type="PROSITE" id="PS50076"/>
    </source>
</evidence>
<evidence type="ECO:0000313" key="3">
    <source>
        <dbReference type="EMBL" id="KAK7684705.1"/>
    </source>
</evidence>
<feature type="compositionally biased region" description="Low complexity" evidence="1">
    <location>
        <begin position="91"/>
        <end position="101"/>
    </location>
</feature>
<protein>
    <recommendedName>
        <fullName evidence="2">J domain-containing protein</fullName>
    </recommendedName>
</protein>
<dbReference type="PANTHER" id="PTHR43948">
    <property type="entry name" value="DNAJ HOMOLOG SUBFAMILY B"/>
    <property type="match status" value="1"/>
</dbReference>
<sequence length="328" mass="36976">MAREKYFYDILSVSSDASVEEIARSYKKMALKCHPDKTNHNPQLTEKFKEATRAYEVLKDDNKRKIYDAYGEAGLDGTEDVSQPAKRPPYSATSTSSTSSSNIHVHSAHNVFSQVFSDINSIFGNDPTSSSTSFFSQFPMNMDMNMNMNMNMNTQGMKKSVQPAPADPRADRPIRAVAKNAVVMGVSIQNCVMFVLDPEESLLLCLISIEIKAISKVKFEVKKRQMISELEKKHEKAKHQSQEEAESSPTPEDLSEDIKDIELKAGDEHSIKSNDTTLIRKNENNDEAIVDSDNYSEDGSIFLSESPVKTQMLKLMIYHWKAMKPILR</sequence>
<dbReference type="InterPro" id="IPR036869">
    <property type="entry name" value="J_dom_sf"/>
</dbReference>
<dbReference type="GO" id="GO:0051082">
    <property type="term" value="F:unfolded protein binding"/>
    <property type="evidence" value="ECO:0007669"/>
    <property type="project" value="TreeGrafter"/>
</dbReference>
<feature type="region of interest" description="Disordered" evidence="1">
    <location>
        <begin position="232"/>
        <end position="256"/>
    </location>
</feature>
<feature type="domain" description="J" evidence="2">
    <location>
        <begin position="6"/>
        <end position="71"/>
    </location>
</feature>
<dbReference type="InterPro" id="IPR018253">
    <property type="entry name" value="DnaJ_domain_CS"/>
</dbReference>
<dbReference type="EMBL" id="JASBNA010000024">
    <property type="protein sequence ID" value="KAK7684705.1"/>
    <property type="molecule type" value="Genomic_DNA"/>
</dbReference>
<keyword evidence="4" id="KW-1185">Reference proteome</keyword>
<evidence type="ECO:0000256" key="1">
    <source>
        <dbReference type="SAM" id="MobiDB-lite"/>
    </source>
</evidence>
<dbReference type="GO" id="GO:0005634">
    <property type="term" value="C:nucleus"/>
    <property type="evidence" value="ECO:0007669"/>
    <property type="project" value="TreeGrafter"/>
</dbReference>
<feature type="compositionally biased region" description="Basic and acidic residues" evidence="1">
    <location>
        <begin position="232"/>
        <end position="242"/>
    </location>
</feature>
<dbReference type="AlphaFoldDB" id="A0AAW0FTQ5"/>
<organism evidence="3 4">
    <name type="scientific">Cerrena zonata</name>
    <dbReference type="NCBI Taxonomy" id="2478898"/>
    <lineage>
        <taxon>Eukaryota</taxon>
        <taxon>Fungi</taxon>
        <taxon>Dikarya</taxon>
        <taxon>Basidiomycota</taxon>
        <taxon>Agaricomycotina</taxon>
        <taxon>Agaricomycetes</taxon>
        <taxon>Polyporales</taxon>
        <taxon>Cerrenaceae</taxon>
        <taxon>Cerrena</taxon>
    </lineage>
</organism>
<dbReference type="Proteomes" id="UP001385951">
    <property type="component" value="Unassembled WGS sequence"/>
</dbReference>
<name>A0AAW0FTQ5_9APHY</name>
<accession>A0AAW0FTQ5</accession>
<dbReference type="GO" id="GO:0044183">
    <property type="term" value="F:protein folding chaperone"/>
    <property type="evidence" value="ECO:0007669"/>
    <property type="project" value="TreeGrafter"/>
</dbReference>
<dbReference type="GO" id="GO:0051087">
    <property type="term" value="F:protein-folding chaperone binding"/>
    <property type="evidence" value="ECO:0007669"/>
    <property type="project" value="TreeGrafter"/>
</dbReference>
<dbReference type="Pfam" id="PF00226">
    <property type="entry name" value="DnaJ"/>
    <property type="match status" value="1"/>
</dbReference>
<dbReference type="Gene3D" id="1.10.287.110">
    <property type="entry name" value="DnaJ domain"/>
    <property type="match status" value="1"/>
</dbReference>
<gene>
    <name evidence="3" type="ORF">QCA50_012288</name>
</gene>
<evidence type="ECO:0000313" key="4">
    <source>
        <dbReference type="Proteomes" id="UP001385951"/>
    </source>
</evidence>
<dbReference type="SMART" id="SM00271">
    <property type="entry name" value="DnaJ"/>
    <property type="match status" value="1"/>
</dbReference>